<dbReference type="PATRIC" id="fig|946077.3.peg.2174"/>
<dbReference type="Proteomes" id="UP000005938">
    <property type="component" value="Unassembled WGS sequence"/>
</dbReference>
<dbReference type="InterPro" id="IPR008969">
    <property type="entry name" value="CarboxyPept-like_regulatory"/>
</dbReference>
<dbReference type="RefSeq" id="WP_008240436.1">
    <property type="nucleotide sequence ID" value="NZ_AJJU01000023.1"/>
</dbReference>
<proteinExistence type="predicted"/>
<comment type="caution">
    <text evidence="2">The sequence shown here is derived from an EMBL/GenBank/DDBJ whole genome shotgun (WGS) entry which is preliminary data.</text>
</comment>
<dbReference type="eggNOG" id="COG4206">
    <property type="taxonomic scope" value="Bacteria"/>
</dbReference>
<name>I0W9F8_9FLAO</name>
<gene>
    <name evidence="2" type="ORF">W5A_10774</name>
</gene>
<evidence type="ECO:0000313" key="3">
    <source>
        <dbReference type="Proteomes" id="UP000005938"/>
    </source>
</evidence>
<sequence>MKKLLLLVLLMVSGSIFSQTGEDSYLTAKVVNAQNGTAMPSVHVLNLNQVLGTITNDSGDFRIPAVVNDTLYFSFLGYKSIKIRVTNDMLKFEGTKIEMTELAFALEEVVVQQYQLTGYLDIDAKNVPINNAYRYSISGLNTGYEAKKGNPGAISKVLGAIFNPADFLYNIFGNKPNQMRKLRKMKEEDEIRDLLVTKFDRETLTELLQIDKSELEEILRHCNYSKDFIYTANDLQILDAISGCYEEYKVLNRKK</sequence>
<dbReference type="AlphaFoldDB" id="I0W9F8"/>
<feature type="signal peptide" evidence="1">
    <location>
        <begin position="1"/>
        <end position="18"/>
    </location>
</feature>
<dbReference type="STRING" id="946077.W5A_10774"/>
<accession>I0W9F8</accession>
<feature type="chain" id="PRO_5003635266" evidence="1">
    <location>
        <begin position="19"/>
        <end position="255"/>
    </location>
</feature>
<reference evidence="2 3" key="1">
    <citation type="journal article" date="2012" name="J. Bacteriol.">
        <title>Genome Sequence of the Halotolerant Bacterium Imtechella halotolerans K1T.</title>
        <authorList>
            <person name="Kumar S."/>
            <person name="Vikram S."/>
            <person name="Subramanian S."/>
            <person name="Raghava G.P."/>
            <person name="Pinnaka A.K."/>
        </authorList>
    </citation>
    <scope>NUCLEOTIDE SEQUENCE [LARGE SCALE GENOMIC DNA]</scope>
    <source>
        <strain evidence="2 3">K1</strain>
    </source>
</reference>
<dbReference type="EMBL" id="AJJU01000023">
    <property type="protein sequence ID" value="EID73024.1"/>
    <property type="molecule type" value="Genomic_DNA"/>
</dbReference>
<evidence type="ECO:0000313" key="2">
    <source>
        <dbReference type="EMBL" id="EID73024.1"/>
    </source>
</evidence>
<organism evidence="2 3">
    <name type="scientific">Imtechella halotolerans K1</name>
    <dbReference type="NCBI Taxonomy" id="946077"/>
    <lineage>
        <taxon>Bacteria</taxon>
        <taxon>Pseudomonadati</taxon>
        <taxon>Bacteroidota</taxon>
        <taxon>Flavobacteriia</taxon>
        <taxon>Flavobacteriales</taxon>
        <taxon>Flavobacteriaceae</taxon>
        <taxon>Imtechella</taxon>
    </lineage>
</organism>
<dbReference type="OrthoDB" id="1467339at2"/>
<evidence type="ECO:0000256" key="1">
    <source>
        <dbReference type="SAM" id="SignalP"/>
    </source>
</evidence>
<keyword evidence="3" id="KW-1185">Reference proteome</keyword>
<dbReference type="Pfam" id="PF13715">
    <property type="entry name" value="CarbopepD_reg_2"/>
    <property type="match status" value="1"/>
</dbReference>
<keyword evidence="1" id="KW-0732">Signal</keyword>
<dbReference type="SUPFAM" id="SSF49464">
    <property type="entry name" value="Carboxypeptidase regulatory domain-like"/>
    <property type="match status" value="1"/>
</dbReference>
<protein>
    <submittedName>
        <fullName evidence="2">Uncharacterized protein</fullName>
    </submittedName>
</protein>